<keyword evidence="2" id="KW-0472">Membrane</keyword>
<feature type="transmembrane region" description="Helical" evidence="2">
    <location>
        <begin position="31"/>
        <end position="51"/>
    </location>
</feature>
<keyword evidence="2" id="KW-0812">Transmembrane</keyword>
<dbReference type="Pfam" id="PF11303">
    <property type="entry name" value="DUF3105"/>
    <property type="match status" value="1"/>
</dbReference>
<evidence type="ECO:0000256" key="1">
    <source>
        <dbReference type="SAM" id="MobiDB-lite"/>
    </source>
</evidence>
<evidence type="ECO:0000256" key="2">
    <source>
        <dbReference type="SAM" id="Phobius"/>
    </source>
</evidence>
<evidence type="ECO:0000313" key="4">
    <source>
        <dbReference type="Proteomes" id="UP000595618"/>
    </source>
</evidence>
<name>A0A7T5UR58_9BACT</name>
<sequence length="194" mass="22186">MNGSSQEQFSRADLKRVRVDEALKRKNKRRLLWTILVLAVLIVLVGGGILLSRSRSKNLPGVFVSDEGREHVSPGHPHTYNSNPPTSGPHFAQPAEWGIYKEELPDENLIHNLEHGGVWISYKPGISEEIRKKLEGFFEKYGRKIIVEPRSKNDLDIALVAWNRLDKFNASDFSEERVDRFIKAFRNKGPEFVP</sequence>
<dbReference type="EMBL" id="CP066690">
    <property type="protein sequence ID" value="QQG45141.1"/>
    <property type="molecule type" value="Genomic_DNA"/>
</dbReference>
<organism evidence="3 4">
    <name type="scientific">Candidatus Sungiibacteriota bacterium</name>
    <dbReference type="NCBI Taxonomy" id="2750080"/>
    <lineage>
        <taxon>Bacteria</taxon>
        <taxon>Candidatus Sungiibacteriota</taxon>
    </lineage>
</organism>
<keyword evidence="2" id="KW-1133">Transmembrane helix</keyword>
<dbReference type="AlphaFoldDB" id="A0A7T5UR58"/>
<protein>
    <submittedName>
        <fullName evidence="3">DUF3105 domain-containing protein</fullName>
    </submittedName>
</protein>
<dbReference type="Proteomes" id="UP000595618">
    <property type="component" value="Chromosome"/>
</dbReference>
<proteinExistence type="predicted"/>
<evidence type="ECO:0000313" key="3">
    <source>
        <dbReference type="EMBL" id="QQG45141.1"/>
    </source>
</evidence>
<accession>A0A7T5UR58</accession>
<gene>
    <name evidence="3" type="ORF">HYW89_04045</name>
</gene>
<reference evidence="3 4" key="1">
    <citation type="submission" date="2020-07" db="EMBL/GenBank/DDBJ databases">
        <title>Huge and variable diversity of episymbiotic CPR bacteria and DPANN archaea in groundwater ecosystems.</title>
        <authorList>
            <person name="He C.Y."/>
            <person name="Keren R."/>
            <person name="Whittaker M."/>
            <person name="Farag I.F."/>
            <person name="Doudna J."/>
            <person name="Cate J.H.D."/>
            <person name="Banfield J.F."/>
        </authorList>
    </citation>
    <scope>NUCLEOTIDE SEQUENCE [LARGE SCALE GENOMIC DNA]</scope>
    <source>
        <strain evidence="3">NC_groundwater_541_Ag_S-0.1um_46_50</strain>
    </source>
</reference>
<feature type="region of interest" description="Disordered" evidence="1">
    <location>
        <begin position="68"/>
        <end position="88"/>
    </location>
</feature>
<dbReference type="InterPro" id="IPR021454">
    <property type="entry name" value="DUF3105"/>
</dbReference>